<dbReference type="GO" id="GO:0009318">
    <property type="term" value="C:exodeoxyribonuclease VII complex"/>
    <property type="evidence" value="ECO:0007669"/>
    <property type="project" value="InterPro"/>
</dbReference>
<evidence type="ECO:0000313" key="2">
    <source>
        <dbReference type="EMBL" id="SVB22328.1"/>
    </source>
</evidence>
<dbReference type="CDD" id="cd04489">
    <property type="entry name" value="ExoVII_LU_OBF"/>
    <property type="match status" value="1"/>
</dbReference>
<gene>
    <name evidence="2" type="ORF">METZ01_LOCUS175182</name>
</gene>
<evidence type="ECO:0000259" key="1">
    <source>
        <dbReference type="Pfam" id="PF13742"/>
    </source>
</evidence>
<proteinExistence type="predicted"/>
<dbReference type="GO" id="GO:0008855">
    <property type="term" value="F:exodeoxyribonuclease VII activity"/>
    <property type="evidence" value="ECO:0007669"/>
    <property type="project" value="InterPro"/>
</dbReference>
<feature type="non-terminal residue" evidence="2">
    <location>
        <position position="122"/>
    </location>
</feature>
<dbReference type="PANTHER" id="PTHR30008">
    <property type="entry name" value="EXODEOXYRIBONUCLEASE 7 LARGE SUBUNIT"/>
    <property type="match status" value="1"/>
</dbReference>
<name>A0A382C8A1_9ZZZZ</name>
<dbReference type="EMBL" id="UINC01033286">
    <property type="protein sequence ID" value="SVB22328.1"/>
    <property type="molecule type" value="Genomic_DNA"/>
</dbReference>
<dbReference type="InterPro" id="IPR003753">
    <property type="entry name" value="Exonuc_VII_L"/>
</dbReference>
<sequence length="122" mass="13731">MDIAGHTILTITQVSNQVKFVLERDYSNLWIQGEIASCKPYPSGHIYLTLKDGKSELSAVIFSQYAHQLSHQPETGMKVTVNGDLSLYSPRGQFQLQIKNLYLAGQGELWLAYEALKQKLES</sequence>
<organism evidence="2">
    <name type="scientific">marine metagenome</name>
    <dbReference type="NCBI Taxonomy" id="408172"/>
    <lineage>
        <taxon>unclassified sequences</taxon>
        <taxon>metagenomes</taxon>
        <taxon>ecological metagenomes</taxon>
    </lineage>
</organism>
<accession>A0A382C8A1</accession>
<dbReference type="GO" id="GO:0003676">
    <property type="term" value="F:nucleic acid binding"/>
    <property type="evidence" value="ECO:0007669"/>
    <property type="project" value="InterPro"/>
</dbReference>
<dbReference type="AlphaFoldDB" id="A0A382C8A1"/>
<dbReference type="InterPro" id="IPR025824">
    <property type="entry name" value="OB-fold_nuc-bd_dom"/>
</dbReference>
<dbReference type="PANTHER" id="PTHR30008:SF0">
    <property type="entry name" value="EXODEOXYRIBONUCLEASE 7 LARGE SUBUNIT"/>
    <property type="match status" value="1"/>
</dbReference>
<dbReference type="Pfam" id="PF13742">
    <property type="entry name" value="tRNA_anti_2"/>
    <property type="match status" value="1"/>
</dbReference>
<protein>
    <recommendedName>
        <fullName evidence="1">OB-fold nucleic acid binding domain-containing protein</fullName>
    </recommendedName>
</protein>
<dbReference type="GO" id="GO:0006308">
    <property type="term" value="P:DNA catabolic process"/>
    <property type="evidence" value="ECO:0007669"/>
    <property type="project" value="InterPro"/>
</dbReference>
<feature type="domain" description="OB-fold nucleic acid binding" evidence="1">
    <location>
        <begin position="9"/>
        <end position="101"/>
    </location>
</feature>
<reference evidence="2" key="1">
    <citation type="submission" date="2018-05" db="EMBL/GenBank/DDBJ databases">
        <authorList>
            <person name="Lanie J.A."/>
            <person name="Ng W.-L."/>
            <person name="Kazmierczak K.M."/>
            <person name="Andrzejewski T.M."/>
            <person name="Davidsen T.M."/>
            <person name="Wayne K.J."/>
            <person name="Tettelin H."/>
            <person name="Glass J.I."/>
            <person name="Rusch D."/>
            <person name="Podicherti R."/>
            <person name="Tsui H.-C.T."/>
            <person name="Winkler M.E."/>
        </authorList>
    </citation>
    <scope>NUCLEOTIDE SEQUENCE</scope>
</reference>